<evidence type="ECO:0000256" key="5">
    <source>
        <dbReference type="ARBA" id="ARBA00022553"/>
    </source>
</evidence>
<reference evidence="23" key="1">
    <citation type="submission" date="2021-01" db="EMBL/GenBank/DDBJ databases">
        <authorList>
            <person name="Lovell J.T."/>
            <person name="Bentley N."/>
            <person name="Bhattarai G."/>
            <person name="Jenkins J.W."/>
            <person name="Sreedasyam A."/>
            <person name="Alarcon Y."/>
            <person name="Bock C."/>
            <person name="Boston L."/>
            <person name="Carlson J."/>
            <person name="Cervantes K."/>
            <person name="Clermont K."/>
            <person name="Krom N."/>
            <person name="Kubenka K."/>
            <person name="Mamidi S."/>
            <person name="Mattison C."/>
            <person name="Monteros M."/>
            <person name="Pisani C."/>
            <person name="Plott C."/>
            <person name="Rajasekar S."/>
            <person name="Rhein H.S."/>
            <person name="Rohla C."/>
            <person name="Song M."/>
            <person name="Hilaire R.S."/>
            <person name="Shu S."/>
            <person name="Wells L."/>
            <person name="Wang X."/>
            <person name="Webber J."/>
            <person name="Heerema R.J."/>
            <person name="Klein P."/>
            <person name="Conner P."/>
            <person name="Grauke L."/>
            <person name="Grimwood J."/>
            <person name="Schmutz J."/>
            <person name="Randall J.J."/>
        </authorList>
    </citation>
    <scope>NUCLEOTIDE SEQUENCE</scope>
    <source>
        <tissue evidence="23">Leaf</tissue>
    </source>
</reference>
<evidence type="ECO:0000256" key="12">
    <source>
        <dbReference type="ARBA" id="ARBA00022777"/>
    </source>
</evidence>
<keyword evidence="6" id="KW-0433">Leucine-rich repeat</keyword>
<dbReference type="InterPro" id="IPR008271">
    <property type="entry name" value="Ser/Thr_kinase_AS"/>
</dbReference>
<name>A0A922G2Y1_CARIL</name>
<evidence type="ECO:0000256" key="14">
    <source>
        <dbReference type="ARBA" id="ARBA00022989"/>
    </source>
</evidence>
<evidence type="ECO:0000256" key="15">
    <source>
        <dbReference type="ARBA" id="ARBA00023136"/>
    </source>
</evidence>
<evidence type="ECO:0000313" key="23">
    <source>
        <dbReference type="EMBL" id="KAG6733033.1"/>
    </source>
</evidence>
<keyword evidence="15 21" id="KW-0472">Membrane</keyword>
<evidence type="ECO:0000256" key="3">
    <source>
        <dbReference type="ARBA" id="ARBA00022475"/>
    </source>
</evidence>
<keyword evidence="11 20" id="KW-0547">Nucleotide-binding</keyword>
<keyword evidence="14 21" id="KW-1133">Transmembrane helix</keyword>
<feature type="transmembrane region" description="Helical" evidence="21">
    <location>
        <begin position="578"/>
        <end position="597"/>
    </location>
</feature>
<dbReference type="SMART" id="SM00369">
    <property type="entry name" value="LRR_TYP"/>
    <property type="match status" value="8"/>
</dbReference>
<evidence type="ECO:0000256" key="13">
    <source>
        <dbReference type="ARBA" id="ARBA00022840"/>
    </source>
</evidence>
<evidence type="ECO:0000256" key="6">
    <source>
        <dbReference type="ARBA" id="ARBA00022614"/>
    </source>
</evidence>
<dbReference type="InterPro" id="IPR003591">
    <property type="entry name" value="Leu-rich_rpt_typical-subtyp"/>
</dbReference>
<dbReference type="EMBL" id="CM031825">
    <property type="protein sequence ID" value="KAG6733033.1"/>
    <property type="molecule type" value="Genomic_DNA"/>
</dbReference>
<accession>A0A922G2Y1</accession>
<evidence type="ECO:0000256" key="18">
    <source>
        <dbReference type="ARBA" id="ARBA00047899"/>
    </source>
</evidence>
<dbReference type="PROSITE" id="PS00108">
    <property type="entry name" value="PROTEIN_KINASE_ST"/>
    <property type="match status" value="1"/>
</dbReference>
<dbReference type="FunFam" id="3.30.200.20:FF:000661">
    <property type="entry name" value="Serine-threonine protein kinase plant-type"/>
    <property type="match status" value="1"/>
</dbReference>
<keyword evidence="12" id="KW-0418">Kinase</keyword>
<evidence type="ECO:0000256" key="19">
    <source>
        <dbReference type="ARBA" id="ARBA00048679"/>
    </source>
</evidence>
<dbReference type="GO" id="GO:0005524">
    <property type="term" value="F:ATP binding"/>
    <property type="evidence" value="ECO:0007669"/>
    <property type="project" value="UniProtKB-UniRule"/>
</dbReference>
<dbReference type="Pfam" id="PF07714">
    <property type="entry name" value="PK_Tyr_Ser-Thr"/>
    <property type="match status" value="1"/>
</dbReference>
<keyword evidence="13 20" id="KW-0067">ATP-binding</keyword>
<keyword evidence="16" id="KW-0675">Receptor</keyword>
<dbReference type="SMART" id="SM00220">
    <property type="entry name" value="S_TKc"/>
    <property type="match status" value="1"/>
</dbReference>
<evidence type="ECO:0000313" key="24">
    <source>
        <dbReference type="Proteomes" id="UP000811246"/>
    </source>
</evidence>
<comment type="caution">
    <text evidence="23">The sequence shown here is derived from an EMBL/GenBank/DDBJ whole genome shotgun (WGS) entry which is preliminary data.</text>
</comment>
<dbReference type="PROSITE" id="PS50011">
    <property type="entry name" value="PROTEIN_KINASE_DOM"/>
    <property type="match status" value="1"/>
</dbReference>
<evidence type="ECO:0000256" key="8">
    <source>
        <dbReference type="ARBA" id="ARBA00022692"/>
    </source>
</evidence>
<dbReference type="GO" id="GO:0033612">
    <property type="term" value="F:receptor serine/threonine kinase binding"/>
    <property type="evidence" value="ECO:0007669"/>
    <property type="project" value="TreeGrafter"/>
</dbReference>
<keyword evidence="8 21" id="KW-0812">Transmembrane</keyword>
<feature type="domain" description="Protein kinase" evidence="22">
    <location>
        <begin position="633"/>
        <end position="909"/>
    </location>
</feature>
<keyword evidence="17" id="KW-0325">Glycoprotein</keyword>
<dbReference type="Pfam" id="PF00560">
    <property type="entry name" value="LRR_1"/>
    <property type="match status" value="5"/>
</dbReference>
<dbReference type="CDD" id="cd14066">
    <property type="entry name" value="STKc_IRAK"/>
    <property type="match status" value="1"/>
</dbReference>
<organism evidence="23 24">
    <name type="scientific">Carya illinoinensis</name>
    <name type="common">Pecan</name>
    <dbReference type="NCBI Taxonomy" id="32201"/>
    <lineage>
        <taxon>Eukaryota</taxon>
        <taxon>Viridiplantae</taxon>
        <taxon>Streptophyta</taxon>
        <taxon>Embryophyta</taxon>
        <taxon>Tracheophyta</taxon>
        <taxon>Spermatophyta</taxon>
        <taxon>Magnoliopsida</taxon>
        <taxon>eudicotyledons</taxon>
        <taxon>Gunneridae</taxon>
        <taxon>Pentapetalae</taxon>
        <taxon>rosids</taxon>
        <taxon>fabids</taxon>
        <taxon>Fagales</taxon>
        <taxon>Juglandaceae</taxon>
        <taxon>Carya</taxon>
    </lineage>
</organism>
<dbReference type="InterPro" id="IPR000719">
    <property type="entry name" value="Prot_kinase_dom"/>
</dbReference>
<comment type="catalytic activity">
    <reaction evidence="18">
        <text>L-threonyl-[protein] + ATP = O-phospho-L-threonyl-[protein] + ADP + H(+)</text>
        <dbReference type="Rhea" id="RHEA:46608"/>
        <dbReference type="Rhea" id="RHEA-COMP:11060"/>
        <dbReference type="Rhea" id="RHEA-COMP:11605"/>
        <dbReference type="ChEBI" id="CHEBI:15378"/>
        <dbReference type="ChEBI" id="CHEBI:30013"/>
        <dbReference type="ChEBI" id="CHEBI:30616"/>
        <dbReference type="ChEBI" id="CHEBI:61977"/>
        <dbReference type="ChEBI" id="CHEBI:456216"/>
        <dbReference type="EC" id="2.7.11.1"/>
    </reaction>
</comment>
<dbReference type="InterPro" id="IPR055414">
    <property type="entry name" value="LRR_R13L4/SHOC2-like"/>
</dbReference>
<evidence type="ECO:0000256" key="2">
    <source>
        <dbReference type="ARBA" id="ARBA00012513"/>
    </source>
</evidence>
<dbReference type="PROSITE" id="PS00107">
    <property type="entry name" value="PROTEIN_KINASE_ATP"/>
    <property type="match status" value="1"/>
</dbReference>
<dbReference type="InterPro" id="IPR017441">
    <property type="entry name" value="Protein_kinase_ATP_BS"/>
</dbReference>
<dbReference type="EC" id="2.7.11.1" evidence="2"/>
<sequence>MLKELYLEQNDLKEIPEEISNLVGLELLNLQYNALTGSIRGAIFNMSSLKNIGFTGNKLSGNLPDNICQNFILEGLYLTDNQIAGPLPSILSQCGDLHMLSLSSNNFSGNIPRTIGNLTQVTELYLQYNNLSGPIPNEIGDLQNLEVLALDGNNCNGLLPSTLFNISTVRLIAITNNELQGSLPSSTGLWVPNLEILAIGGNQLTGGIPNSISNASKLTDLEVAYNSFSGPIPYTLGTLRGLKLLNFAHNQLSAKSPTPETNFLSSLKNWKSLRLLDFSDNPLDVIFPNSIGNISASLQSFILRNGKVGGNIPQDIGNLSSLTVLDLGFNGLTGSIPTTIGKLRLLQGLYLRNNNLQGTIPYGLCQLESMADFYLDDNNLSGPIPSCLGNLTSLRKLSLGSNNLTSTIPTTLWSLSYMLHVNMSSNSLSGSISSDVSNLKVVTAVDFSNNQFSGNVPSSIGSLQDLVNLSFAHNELEGPISESFGKLISLEFLDLSENNLSGTIPKSLEAASYLKYLNVSFNRLHGEIPNNGPFAKFSAQSFTGNEALCGAPRLQVPPCKNSTLPHSRNRAGRIVLKYVLPAIASILLILALLLLLIRCRKGKKKPTTETDSLPLATWRRFSYHELAKATQGFSESNLLGTGSFGSVYKGTLSDGTIVAVKVFNTQLEGAFKSFDAECEVLCEIRHRNLIKVISSCSNGLDFGALLLEYMPHGSLEKCLYSHNCGLNIPQRLNIMTDVASALEYLHHSLSTPIVHCDLKPNNILLDEDMVARVADFGIAKLLNGGDSITQTMTLATIGYMAPEYGLEGIVSKRGDVYSYGILLLEIFTRKKPTDEIFAEEMNLRNWVKGSFPHALLEVIDPNLLSAENEQFSITKECLTSIIGLALDCTVESPEERIKMNDVLPALKRIKTKLEKDVAQA</sequence>
<evidence type="ECO:0000256" key="10">
    <source>
        <dbReference type="ARBA" id="ARBA00022737"/>
    </source>
</evidence>
<evidence type="ECO:0000256" key="16">
    <source>
        <dbReference type="ARBA" id="ARBA00023170"/>
    </source>
</evidence>
<dbReference type="InterPro" id="IPR001611">
    <property type="entry name" value="Leu-rich_rpt"/>
</dbReference>
<keyword evidence="5" id="KW-0597">Phosphoprotein</keyword>
<dbReference type="PANTHER" id="PTHR48056">
    <property type="entry name" value="LRR RECEPTOR-LIKE SERINE/THREONINE-PROTEIN KINASE-RELATED"/>
    <property type="match status" value="1"/>
</dbReference>
<keyword evidence="7" id="KW-0808">Transferase</keyword>
<dbReference type="Pfam" id="PF13855">
    <property type="entry name" value="LRR_8"/>
    <property type="match status" value="1"/>
</dbReference>
<evidence type="ECO:0000256" key="7">
    <source>
        <dbReference type="ARBA" id="ARBA00022679"/>
    </source>
</evidence>
<keyword evidence="10" id="KW-0677">Repeat</keyword>
<evidence type="ECO:0000256" key="17">
    <source>
        <dbReference type="ARBA" id="ARBA00023180"/>
    </source>
</evidence>
<dbReference type="GO" id="GO:0004674">
    <property type="term" value="F:protein serine/threonine kinase activity"/>
    <property type="evidence" value="ECO:0007669"/>
    <property type="project" value="UniProtKB-KW"/>
</dbReference>
<dbReference type="AlphaFoldDB" id="A0A922G2Y1"/>
<evidence type="ECO:0000256" key="20">
    <source>
        <dbReference type="PROSITE-ProRule" id="PRU10141"/>
    </source>
</evidence>
<protein>
    <recommendedName>
        <fullName evidence="2">non-specific serine/threonine protein kinase</fullName>
        <ecNumber evidence="2">2.7.11.1</ecNumber>
    </recommendedName>
</protein>
<dbReference type="InterPro" id="IPR050647">
    <property type="entry name" value="Plant_LRR-RLKs"/>
</dbReference>
<evidence type="ECO:0000256" key="11">
    <source>
        <dbReference type="ARBA" id="ARBA00022741"/>
    </source>
</evidence>
<dbReference type="FunFam" id="3.80.10.10:FF:000095">
    <property type="entry name" value="LRR receptor-like serine/threonine-protein kinase GSO1"/>
    <property type="match status" value="2"/>
</dbReference>
<dbReference type="InterPro" id="IPR001245">
    <property type="entry name" value="Ser-Thr/Tyr_kinase_cat_dom"/>
</dbReference>
<feature type="binding site" evidence="20">
    <location>
        <position position="661"/>
    </location>
    <ligand>
        <name>ATP</name>
        <dbReference type="ChEBI" id="CHEBI:30616"/>
    </ligand>
</feature>
<gene>
    <name evidence="23" type="ORF">I3842_01G206900</name>
</gene>
<evidence type="ECO:0000256" key="1">
    <source>
        <dbReference type="ARBA" id="ARBA00004162"/>
    </source>
</evidence>
<comment type="catalytic activity">
    <reaction evidence="19">
        <text>L-seryl-[protein] + ATP = O-phospho-L-seryl-[protein] + ADP + H(+)</text>
        <dbReference type="Rhea" id="RHEA:17989"/>
        <dbReference type="Rhea" id="RHEA-COMP:9863"/>
        <dbReference type="Rhea" id="RHEA-COMP:11604"/>
        <dbReference type="ChEBI" id="CHEBI:15378"/>
        <dbReference type="ChEBI" id="CHEBI:29999"/>
        <dbReference type="ChEBI" id="CHEBI:30616"/>
        <dbReference type="ChEBI" id="CHEBI:83421"/>
        <dbReference type="ChEBI" id="CHEBI:456216"/>
        <dbReference type="EC" id="2.7.11.1"/>
    </reaction>
</comment>
<evidence type="ECO:0000256" key="4">
    <source>
        <dbReference type="ARBA" id="ARBA00022527"/>
    </source>
</evidence>
<dbReference type="PANTHER" id="PTHR48056:SF73">
    <property type="entry name" value="LRR RECEPTOR-LIKE SERINE_THREONINE-PROTEIN KINASE EFR"/>
    <property type="match status" value="1"/>
</dbReference>
<keyword evidence="4" id="KW-0723">Serine/threonine-protein kinase</keyword>
<dbReference type="FunFam" id="1.10.510.10:FF:000358">
    <property type="entry name" value="Putative leucine-rich repeat receptor-like serine/threonine-protein kinase"/>
    <property type="match status" value="1"/>
</dbReference>
<dbReference type="Proteomes" id="UP000811246">
    <property type="component" value="Chromosome 1"/>
</dbReference>
<dbReference type="GO" id="GO:0005886">
    <property type="term" value="C:plasma membrane"/>
    <property type="evidence" value="ECO:0007669"/>
    <property type="project" value="UniProtKB-SubCell"/>
</dbReference>
<comment type="subcellular location">
    <subcellularLocation>
        <location evidence="1">Cell membrane</location>
        <topology evidence="1">Single-pass membrane protein</topology>
    </subcellularLocation>
</comment>
<keyword evidence="3" id="KW-1003">Cell membrane</keyword>
<proteinExistence type="predicted"/>
<keyword evidence="9" id="KW-0732">Signal</keyword>
<evidence type="ECO:0000256" key="21">
    <source>
        <dbReference type="SAM" id="Phobius"/>
    </source>
</evidence>
<evidence type="ECO:0000259" key="22">
    <source>
        <dbReference type="PROSITE" id="PS50011"/>
    </source>
</evidence>
<dbReference type="Pfam" id="PF23598">
    <property type="entry name" value="LRR_14"/>
    <property type="match status" value="1"/>
</dbReference>
<evidence type="ECO:0000256" key="9">
    <source>
        <dbReference type="ARBA" id="ARBA00022729"/>
    </source>
</evidence>